<keyword evidence="6 9" id="KW-0822">Tryptophan biosynthesis</keyword>
<dbReference type="FunFam" id="3.20.20.70:FF:000024">
    <property type="entry name" value="Indole-3-glycerol phosphate synthase"/>
    <property type="match status" value="1"/>
</dbReference>
<protein>
    <recommendedName>
        <fullName evidence="9">Indole-3-glycerol phosphate synthase</fullName>
        <shortName evidence="9">IGPS</shortName>
        <ecNumber evidence="9">4.1.1.48</ecNumber>
    </recommendedName>
</protein>
<dbReference type="UniPathway" id="UPA00035">
    <property type="reaction ID" value="UER00043"/>
</dbReference>
<evidence type="ECO:0000256" key="6">
    <source>
        <dbReference type="ARBA" id="ARBA00022822"/>
    </source>
</evidence>
<evidence type="ECO:0000256" key="1">
    <source>
        <dbReference type="ARBA" id="ARBA00001633"/>
    </source>
</evidence>
<dbReference type="PROSITE" id="PS00614">
    <property type="entry name" value="IGPS"/>
    <property type="match status" value="1"/>
</dbReference>
<dbReference type="SUPFAM" id="SSF51366">
    <property type="entry name" value="Ribulose-phoshate binding barrel"/>
    <property type="match status" value="1"/>
</dbReference>
<dbReference type="PANTHER" id="PTHR22854:SF2">
    <property type="entry name" value="INDOLE-3-GLYCEROL-PHOSPHATE SYNTHASE"/>
    <property type="match status" value="1"/>
</dbReference>
<dbReference type="AlphaFoldDB" id="A0A072NSV6"/>
<dbReference type="RefSeq" id="WP_035192994.1">
    <property type="nucleotide sequence ID" value="NZ_JJRY01000001.1"/>
</dbReference>
<evidence type="ECO:0000313" key="12">
    <source>
        <dbReference type="Proteomes" id="UP000027936"/>
    </source>
</evidence>
<dbReference type="InterPro" id="IPR011060">
    <property type="entry name" value="RibuloseP-bd_barrel"/>
</dbReference>
<dbReference type="InterPro" id="IPR001468">
    <property type="entry name" value="Indole-3-GlycerolPSynthase_CS"/>
</dbReference>
<evidence type="ECO:0000256" key="9">
    <source>
        <dbReference type="HAMAP-Rule" id="MF_00134"/>
    </source>
</evidence>
<comment type="pathway">
    <text evidence="2 9">Amino-acid biosynthesis; L-tryptophan biosynthesis; L-tryptophan from chorismate: step 4/5.</text>
</comment>
<evidence type="ECO:0000256" key="5">
    <source>
        <dbReference type="ARBA" id="ARBA00022793"/>
    </source>
</evidence>
<evidence type="ECO:0000256" key="4">
    <source>
        <dbReference type="ARBA" id="ARBA00022605"/>
    </source>
</evidence>
<evidence type="ECO:0000313" key="11">
    <source>
        <dbReference type="EMBL" id="KEF40536.1"/>
    </source>
</evidence>
<organism evidence="11 12">
    <name type="scientific">Schinkia azotoformans MEV2011</name>
    <dbReference type="NCBI Taxonomy" id="1348973"/>
    <lineage>
        <taxon>Bacteria</taxon>
        <taxon>Bacillati</taxon>
        <taxon>Bacillota</taxon>
        <taxon>Bacilli</taxon>
        <taxon>Bacillales</taxon>
        <taxon>Bacillaceae</taxon>
        <taxon>Calidifontibacillus/Schinkia group</taxon>
        <taxon>Schinkia</taxon>
    </lineage>
</organism>
<gene>
    <name evidence="9" type="primary">trpC</name>
    <name evidence="11" type="ORF">M670_00563</name>
</gene>
<evidence type="ECO:0000256" key="8">
    <source>
        <dbReference type="ARBA" id="ARBA00023239"/>
    </source>
</evidence>
<dbReference type="PATRIC" id="fig|1348973.3.peg.547"/>
<dbReference type="NCBIfam" id="NF001375">
    <property type="entry name" value="PRK00278.2-2"/>
    <property type="match status" value="1"/>
</dbReference>
<dbReference type="Gene3D" id="3.20.20.70">
    <property type="entry name" value="Aldolase class I"/>
    <property type="match status" value="1"/>
</dbReference>
<comment type="catalytic activity">
    <reaction evidence="1 9">
        <text>1-(2-carboxyphenylamino)-1-deoxy-D-ribulose 5-phosphate + H(+) = (1S,2R)-1-C-(indol-3-yl)glycerol 3-phosphate + CO2 + H2O</text>
        <dbReference type="Rhea" id="RHEA:23476"/>
        <dbReference type="ChEBI" id="CHEBI:15377"/>
        <dbReference type="ChEBI" id="CHEBI:15378"/>
        <dbReference type="ChEBI" id="CHEBI:16526"/>
        <dbReference type="ChEBI" id="CHEBI:58613"/>
        <dbReference type="ChEBI" id="CHEBI:58866"/>
        <dbReference type="EC" id="4.1.1.48"/>
    </reaction>
</comment>
<dbReference type="InterPro" id="IPR013785">
    <property type="entry name" value="Aldolase_TIM"/>
</dbReference>
<dbReference type="PANTHER" id="PTHR22854">
    <property type="entry name" value="TRYPTOPHAN BIOSYNTHESIS PROTEIN"/>
    <property type="match status" value="1"/>
</dbReference>
<dbReference type="InterPro" id="IPR045186">
    <property type="entry name" value="Indole-3-glycerol_P_synth"/>
</dbReference>
<reference evidence="11 12" key="1">
    <citation type="submission" date="2014-04" db="EMBL/GenBank/DDBJ databases">
        <title>Draft genome sequence of Bacillus azotoformans MEV2011, a (co-) denitrifying strain unable to grow in the presence of oxygen.</title>
        <authorList>
            <person name="Nielsen M."/>
            <person name="Schreiber L."/>
            <person name="Finster K."/>
            <person name="Schramm A."/>
        </authorList>
    </citation>
    <scope>NUCLEOTIDE SEQUENCE [LARGE SCALE GENOMIC DNA]</scope>
    <source>
        <strain evidence="11 12">MEV2011</strain>
    </source>
</reference>
<dbReference type="HAMAP" id="MF_00134_B">
    <property type="entry name" value="IGPS_B"/>
    <property type="match status" value="1"/>
</dbReference>
<evidence type="ECO:0000256" key="2">
    <source>
        <dbReference type="ARBA" id="ARBA00004696"/>
    </source>
</evidence>
<comment type="caution">
    <text evidence="11">The sequence shown here is derived from an EMBL/GenBank/DDBJ whole genome shotgun (WGS) entry which is preliminary data.</text>
</comment>
<dbReference type="CDD" id="cd00331">
    <property type="entry name" value="IGPS"/>
    <property type="match status" value="1"/>
</dbReference>
<evidence type="ECO:0000256" key="7">
    <source>
        <dbReference type="ARBA" id="ARBA00023141"/>
    </source>
</evidence>
<sequence>MLNKIIETKKEEVAQLVLPPKESVKPVSFFNALQNTKNEVALIAEVKKASPSKGIIKENFDPIQIAKEYERGGADAISVLTDSSYFQGKREYIPAIKKAVSLPILRKDFIIDENQVLESKLIGADAILLIAEVLEASKLYEFYQFATELGLDCLVEIHSSEALEGILSIFTPKIIGVNNRNLKTFEVTLEQTETITSYIPEESLFISESGIFTHDDILRVKKAGAKAVLVGESLMRAETPAQGILTLFGAGAAQ</sequence>
<dbReference type="InterPro" id="IPR013798">
    <property type="entry name" value="Indole-3-glycerol_P_synth_dom"/>
</dbReference>
<dbReference type="OrthoDB" id="9804217at2"/>
<keyword evidence="4 9" id="KW-0028">Amino-acid biosynthesis</keyword>
<name>A0A072NSV6_SCHAZ</name>
<keyword evidence="5 9" id="KW-0210">Decarboxylase</keyword>
<dbReference type="GO" id="GO:0000162">
    <property type="term" value="P:L-tryptophan biosynthetic process"/>
    <property type="evidence" value="ECO:0007669"/>
    <property type="project" value="UniProtKB-UniRule"/>
</dbReference>
<evidence type="ECO:0000259" key="10">
    <source>
        <dbReference type="Pfam" id="PF00218"/>
    </source>
</evidence>
<dbReference type="EC" id="4.1.1.48" evidence="9"/>
<dbReference type="EMBL" id="JJRY01000001">
    <property type="protein sequence ID" value="KEF40536.1"/>
    <property type="molecule type" value="Genomic_DNA"/>
</dbReference>
<dbReference type="Proteomes" id="UP000027936">
    <property type="component" value="Unassembled WGS sequence"/>
</dbReference>
<dbReference type="Pfam" id="PF00218">
    <property type="entry name" value="IGPS"/>
    <property type="match status" value="1"/>
</dbReference>
<proteinExistence type="inferred from homology"/>
<dbReference type="GO" id="GO:0004425">
    <property type="term" value="F:indole-3-glycerol-phosphate synthase activity"/>
    <property type="evidence" value="ECO:0007669"/>
    <property type="project" value="UniProtKB-UniRule"/>
</dbReference>
<keyword evidence="8 9" id="KW-0456">Lyase</keyword>
<evidence type="ECO:0000256" key="3">
    <source>
        <dbReference type="ARBA" id="ARBA00008737"/>
    </source>
</evidence>
<keyword evidence="7 9" id="KW-0057">Aromatic amino acid biosynthesis</keyword>
<feature type="domain" description="Indole-3-glycerol phosphate synthase" evidence="10">
    <location>
        <begin position="2"/>
        <end position="244"/>
    </location>
</feature>
<accession>A0A072NSV6</accession>
<dbReference type="GO" id="GO:0004640">
    <property type="term" value="F:phosphoribosylanthranilate isomerase activity"/>
    <property type="evidence" value="ECO:0007669"/>
    <property type="project" value="TreeGrafter"/>
</dbReference>
<dbReference type="NCBIfam" id="NF001377">
    <property type="entry name" value="PRK00278.2-4"/>
    <property type="match status" value="1"/>
</dbReference>
<comment type="similarity">
    <text evidence="3 9">Belongs to the TrpC family.</text>
</comment>